<dbReference type="AlphaFoldDB" id="A0A212UFH8"/>
<dbReference type="Pfam" id="PF00343">
    <property type="entry name" value="Phosphorylase"/>
    <property type="match status" value="1"/>
</dbReference>
<reference evidence="3" key="1">
    <citation type="submission" date="2017-06" db="EMBL/GenBank/DDBJ databases">
        <authorList>
            <person name="Varghese N."/>
            <person name="Submissions S."/>
        </authorList>
    </citation>
    <scope>NUCLEOTIDE SEQUENCE [LARGE SCALE GENOMIC DNA]</scope>
    <source>
        <strain evidence="3">DSM 11116</strain>
    </source>
</reference>
<evidence type="ECO:0000313" key="3">
    <source>
        <dbReference type="Proteomes" id="UP000198131"/>
    </source>
</evidence>
<dbReference type="Proteomes" id="UP000198131">
    <property type="component" value="Unassembled WGS sequence"/>
</dbReference>
<dbReference type="NCBIfam" id="TIGR02094">
    <property type="entry name" value="more_P_ylases"/>
    <property type="match status" value="2"/>
</dbReference>
<dbReference type="SUPFAM" id="SSF53756">
    <property type="entry name" value="UDP-Glycosyltransferase/glycogen phosphorylase"/>
    <property type="match status" value="1"/>
</dbReference>
<accession>A0A212UFH8</accession>
<dbReference type="EMBL" id="FYEW01000002">
    <property type="protein sequence ID" value="SNC76923.1"/>
    <property type="molecule type" value="Genomic_DNA"/>
</dbReference>
<keyword evidence="3" id="KW-1185">Reference proteome</keyword>
<dbReference type="InterPro" id="IPR000811">
    <property type="entry name" value="Glyco_trans_35"/>
</dbReference>
<protein>
    <submittedName>
        <fullName evidence="2">Starch phosphorylase</fullName>
    </submittedName>
</protein>
<name>A0A212UFH8_9BACT</name>
<gene>
    <name evidence="2" type="ORF">SAMN06265337_3630</name>
</gene>
<dbReference type="RefSeq" id="WP_088844919.1">
    <property type="nucleotide sequence ID" value="NZ_FYEW01000002.1"/>
</dbReference>
<dbReference type="GO" id="GO:0005975">
    <property type="term" value="P:carbohydrate metabolic process"/>
    <property type="evidence" value="ECO:0007669"/>
    <property type="project" value="InterPro"/>
</dbReference>
<dbReference type="PANTHER" id="PTHR42655:SF1">
    <property type="entry name" value="GLYCOGEN PHOSPHORYLASE"/>
    <property type="match status" value="1"/>
</dbReference>
<organism evidence="2 3">
    <name type="scientific">Hymenobacter gelipurpurascens</name>
    <dbReference type="NCBI Taxonomy" id="89968"/>
    <lineage>
        <taxon>Bacteria</taxon>
        <taxon>Pseudomonadati</taxon>
        <taxon>Bacteroidota</taxon>
        <taxon>Cytophagia</taxon>
        <taxon>Cytophagales</taxon>
        <taxon>Hymenobacteraceae</taxon>
        <taxon>Hymenobacter</taxon>
    </lineage>
</organism>
<dbReference type="InterPro" id="IPR011834">
    <property type="entry name" value="Agluc_phsphrylas"/>
</dbReference>
<evidence type="ECO:0000313" key="2">
    <source>
        <dbReference type="EMBL" id="SNC76923.1"/>
    </source>
</evidence>
<proteinExistence type="inferred from homology"/>
<comment type="similarity">
    <text evidence="1">Belongs to the glycogen phosphorylase family.</text>
</comment>
<dbReference type="PANTHER" id="PTHR42655">
    <property type="entry name" value="GLYCOGEN PHOSPHORYLASE"/>
    <property type="match status" value="1"/>
</dbReference>
<evidence type="ECO:0000256" key="1">
    <source>
        <dbReference type="ARBA" id="ARBA00006047"/>
    </source>
</evidence>
<dbReference type="GO" id="GO:0008184">
    <property type="term" value="F:glycogen phosphorylase activity"/>
    <property type="evidence" value="ECO:0007669"/>
    <property type="project" value="InterPro"/>
</dbReference>
<dbReference type="GO" id="GO:0030170">
    <property type="term" value="F:pyridoxal phosphate binding"/>
    <property type="evidence" value="ECO:0007669"/>
    <property type="project" value="InterPro"/>
</dbReference>
<dbReference type="Gene3D" id="3.40.50.2000">
    <property type="entry name" value="Glycogen Phosphorylase B"/>
    <property type="match status" value="2"/>
</dbReference>
<sequence length="550" mass="61851">MAFDFQMYPTAPEFSTPAAYFSMEFALDQALKTYSGGLGFLAGSHMRSAYELKQNVVGIGILWSFGYYDQGRNEDMSMRADFRIKQYSFLQDTGLVFPITIHNAQVLVKALYLAPETFGTVPMFFLTTDIPENDYLSRTISHHLYDADTAARVAQSILLGVGGGKLLDVLGRQTDVYHLNEGHGLPLAFYLYDKHGRNLDEVKKRLVFTTHTPELAGNEEHPVKLLHKMSFFGNVPLEEVERLGLVENDSLNYTLTALRFSRISNGVSKVHGEVANEMWGGNAGICPIIAITNSQNGTYWRDKQLQAALKTNDDKALLARKKELKKALFDIVADQTGTLLDPEVLTVVWARRFAGYKRADLILRHFERFLDIVNNADRPVQVIWAGKPYPKDYGAIGLFNDIIAKTKNLKNCAVLTGYELGLSAALKKGSDVWLNTPRYPREASGTSGMTAAMNASLSLSIADGWIPEFVRHGENGFLIEHTDINQPDHVKDDIEATNLLDVLENELVPLYYTQPEKFLEVAKTGMREVEPEFESHRMATEYYERMYNAK</sequence>
<dbReference type="InterPro" id="IPR052182">
    <property type="entry name" value="Glycogen/Maltodextrin_Phosph"/>
</dbReference>
<dbReference type="OrthoDB" id="9760804at2"/>